<evidence type="ECO:0000313" key="2">
    <source>
        <dbReference type="Proteomes" id="UP000279833"/>
    </source>
</evidence>
<dbReference type="Proteomes" id="UP000279833">
    <property type="component" value="Unassembled WGS sequence"/>
</dbReference>
<dbReference type="STRING" id="6186.A0A183JIH8"/>
<evidence type="ECO:0000313" key="1">
    <source>
        <dbReference type="EMBL" id="VDO74978.1"/>
    </source>
</evidence>
<organism evidence="3">
    <name type="scientific">Schistosoma curassoni</name>
    <dbReference type="NCBI Taxonomy" id="6186"/>
    <lineage>
        <taxon>Eukaryota</taxon>
        <taxon>Metazoa</taxon>
        <taxon>Spiralia</taxon>
        <taxon>Lophotrochozoa</taxon>
        <taxon>Platyhelminthes</taxon>
        <taxon>Trematoda</taxon>
        <taxon>Digenea</taxon>
        <taxon>Strigeidida</taxon>
        <taxon>Schistosomatoidea</taxon>
        <taxon>Schistosomatidae</taxon>
        <taxon>Schistosoma</taxon>
    </lineage>
</organism>
<evidence type="ECO:0000313" key="3">
    <source>
        <dbReference type="WBParaSite" id="SCUD_0000250201-mRNA-1"/>
    </source>
</evidence>
<reference evidence="1 2" key="2">
    <citation type="submission" date="2018-11" db="EMBL/GenBank/DDBJ databases">
        <authorList>
            <consortium name="Pathogen Informatics"/>
        </authorList>
    </citation>
    <scope>NUCLEOTIDE SEQUENCE [LARGE SCALE GENOMIC DNA]</scope>
    <source>
        <strain evidence="1">Dakar</strain>
        <strain evidence="2">Dakar, Senegal</strain>
    </source>
</reference>
<dbReference type="PANTHER" id="PTHR46348:SF1">
    <property type="entry name" value="DELETED IN LUNG AND ESOPHAGEAL CANCER PROTEIN 1"/>
    <property type="match status" value="1"/>
</dbReference>
<protein>
    <submittedName>
        <fullName evidence="3">ASH domain-containing protein</fullName>
    </submittedName>
</protein>
<dbReference type="PANTHER" id="PTHR46348">
    <property type="entry name" value="DELETED IN LUNG AND ESOPHAGEAL CANCER PROTEIN 1"/>
    <property type="match status" value="1"/>
</dbReference>
<sequence length="494" mass="57348">METWRTTKAIIQKIRVFINICLREILRIRRPDTISNNLLLERTNHIPAEEEIRKKRWKWIGHTLRKAPNCVTRHAFTWNHQDQRKRGRPKNTLRWEMEIDMRKMNKNWMELEKKVQDRVGGRMLKPVEDLQIPLRVNGLNEFLYLPITAKVQGLSINYFPFNQDIDSICKESSHENINIPNNNLNETTILDFGQNIGLFEPVEKWIEFRNNTPIPTRICVDTGRLSTKTNYADYENFPHKPKLGAVKYLFVTSRQSTENYLNWCNLLLKQSKGACVLAHSAISSTNYTTDFQLAELKPITISQYTTTLPTIPSWHLPGYGSLRICFICVANLWGVYEDNIYIYVLPEFDLTSESYLSPVVFCTSFKIVGCPIYSLAAGHFGELSNKAILSTDVKNNSIFPKTALPVKATRQFIRFGSALFNGPVVKRQIRLHNSCEAAIRIDWQVFLDSEIEDHNQLINLLCFISEPFKNVSYNHQLNKEKSLTGEYLILNERK</sequence>
<reference evidence="3" key="1">
    <citation type="submission" date="2016-06" db="UniProtKB">
        <authorList>
            <consortium name="WormBaseParasite"/>
        </authorList>
    </citation>
    <scope>IDENTIFICATION</scope>
</reference>
<name>A0A183JIH8_9TREM</name>
<dbReference type="AlphaFoldDB" id="A0A183JIH8"/>
<dbReference type="EMBL" id="UZAK01002452">
    <property type="protein sequence ID" value="VDO74978.1"/>
    <property type="molecule type" value="Genomic_DNA"/>
</dbReference>
<gene>
    <name evidence="1" type="ORF">SCUD_LOCUS2503</name>
</gene>
<accession>A0A183JIH8</accession>
<proteinExistence type="predicted"/>
<dbReference type="GO" id="GO:0008285">
    <property type="term" value="P:negative regulation of cell population proliferation"/>
    <property type="evidence" value="ECO:0007669"/>
    <property type="project" value="InterPro"/>
</dbReference>
<dbReference type="WBParaSite" id="SCUD_0000250201-mRNA-1">
    <property type="protein sequence ID" value="SCUD_0000250201-mRNA-1"/>
    <property type="gene ID" value="SCUD_0000250201"/>
</dbReference>
<dbReference type="GO" id="GO:0005737">
    <property type="term" value="C:cytoplasm"/>
    <property type="evidence" value="ECO:0007669"/>
    <property type="project" value="TreeGrafter"/>
</dbReference>
<dbReference type="GO" id="GO:0015631">
    <property type="term" value="F:tubulin binding"/>
    <property type="evidence" value="ECO:0007669"/>
    <property type="project" value="TreeGrafter"/>
</dbReference>
<dbReference type="GO" id="GO:0005929">
    <property type="term" value="C:cilium"/>
    <property type="evidence" value="ECO:0007669"/>
    <property type="project" value="TreeGrafter"/>
</dbReference>
<keyword evidence="2" id="KW-1185">Reference proteome</keyword>
<dbReference type="InterPro" id="IPR033304">
    <property type="entry name" value="DLEC1"/>
</dbReference>